<gene>
    <name evidence="1" type="ORF">H8B15_01050</name>
</gene>
<evidence type="ECO:0000313" key="2">
    <source>
        <dbReference type="Proteomes" id="UP000622017"/>
    </source>
</evidence>
<dbReference type="Gene3D" id="2.130.10.10">
    <property type="entry name" value="YVTN repeat-like/Quinoprotein amine dehydrogenase"/>
    <property type="match status" value="1"/>
</dbReference>
<name>A0ABR7MEI5_9BACT</name>
<proteinExistence type="predicted"/>
<accession>A0ABR7MEI5</accession>
<comment type="caution">
    <text evidence="1">The sequence shown here is derived from an EMBL/GenBank/DDBJ whole genome shotgun (WGS) entry which is preliminary data.</text>
</comment>
<dbReference type="SUPFAM" id="SSF75011">
    <property type="entry name" value="3-carboxy-cis,cis-mucoante lactonizing enzyme"/>
    <property type="match status" value="1"/>
</dbReference>
<keyword evidence="2" id="KW-1185">Reference proteome</keyword>
<dbReference type="Proteomes" id="UP000622017">
    <property type="component" value="Unassembled WGS sequence"/>
</dbReference>
<protein>
    <recommendedName>
        <fullName evidence="3">DUF3352 domain-containing protein</fullName>
    </recommendedName>
</protein>
<dbReference type="InterPro" id="IPR015943">
    <property type="entry name" value="WD40/YVTN_repeat-like_dom_sf"/>
</dbReference>
<sequence>MSHKLLVFLVGLLLVSALGSYVYYRHTVAAVPVDPWTLVPDDAALVLTTDDHPTLVRHLQESQLWDNLTAVRYFQQVEDNLTLADSLVGGRDVVLRFLGRKRVFTSVHVTAPGTFDVLFQVPVATVREYRQVRALEDALRRDARYQVSTRTFHDNQLVTIEQRGKGASLTYFNYRNQLLISANPALIEAVVLRLEHPEAPTVAADFQNTDYLNMPDTDATLLVNYRRLPQLLGVFFRSELEGDLTALTSLSRNGMLGIRLAGNKLVLSGFSNPETARGSLHQRLRGQPVQRLQMAEVLSLRTALLVHMGVGPAGILREPRPAATDSLSQLTQPLLDSLAGQFSREVALCYLAAPSARAVPGKLALAYCATPDRAGILLGQLRRATGTTPSFERVGPYQLYQTGVPELPARLLGPQFANFGQPVVTQVGNYVAFGTDAATLRTWLTDIAAREVWSRSPVQVAFLQETAPLARLSVLLDVRNAWNLLLRAAVEDRRAGLLRNENLFKRFPQMAFQWVPATNENDTTAQYFTQFLLRHPAIGPAVAQAQGANGNDAVLTFKTALTSGPALVSVAGTRNAGVLVQDAAQVLHYVTPENIVAWSDSLPGPLVQPIQRLRRDGNNQHLLLTPTQLHLLNERGAEVPNFPFNLPDTVRATGLVASPTAGNAATRLLVLGGGNNLFLYDTNGQPYAGWQPKRVEFSLAGEPQYLSVNGRDIIVVPLENGYVYAYDAQGGLYPGFPISLGARLQSGVLVERGPTLRRTRLTMVTQHGERVTFALSGEIVSRGRVATWSRNSVFRLIPDQNNTSYVVVREDDHGQLAVFSPAGQQLLSRRFLTSGIKPVQYFNFGEKHQVVTLTEPGPGNVYLYDAEGRLIGGRPFASSAPTIALDYDATRRAYQLYRVAGPELHRTLVPW</sequence>
<evidence type="ECO:0008006" key="3">
    <source>
        <dbReference type="Google" id="ProtNLM"/>
    </source>
</evidence>
<evidence type="ECO:0000313" key="1">
    <source>
        <dbReference type="EMBL" id="MBC6609487.1"/>
    </source>
</evidence>
<dbReference type="EMBL" id="JACSCY010000001">
    <property type="protein sequence ID" value="MBC6609487.1"/>
    <property type="molecule type" value="Genomic_DNA"/>
</dbReference>
<dbReference type="RefSeq" id="WP_187317796.1">
    <property type="nucleotide sequence ID" value="NZ_JACSCY010000001.1"/>
</dbReference>
<organism evidence="1 2">
    <name type="scientific">Hymenobacter citatus</name>
    <dbReference type="NCBI Taxonomy" id="2763506"/>
    <lineage>
        <taxon>Bacteria</taxon>
        <taxon>Pseudomonadati</taxon>
        <taxon>Bacteroidota</taxon>
        <taxon>Cytophagia</taxon>
        <taxon>Cytophagales</taxon>
        <taxon>Hymenobacteraceae</taxon>
        <taxon>Hymenobacter</taxon>
    </lineage>
</organism>
<reference evidence="1 2" key="1">
    <citation type="submission" date="2020-08" db="EMBL/GenBank/DDBJ databases">
        <title>Hymenobacter sp.</title>
        <authorList>
            <person name="Kim M.K."/>
        </authorList>
    </citation>
    <scope>NUCLEOTIDE SEQUENCE [LARGE SCALE GENOMIC DNA]</scope>
    <source>
        <strain evidence="1 2">BT507</strain>
    </source>
</reference>